<sequence>MKSADIQEALDKLPKEYEEKQKLGENDEYICGLIREDRIEDFISFVKTRQIPLSSKIHKSIFETNSFLSKEDPSLIEYAAFFGSIKIFQYLLKRKVDLNRKLLLYATHSESLELIQILEKKHLELDENIYEECFYESIKSYYNDIAIYIQNNYLRDFDENRHFNQRFESYNFDFIEEKNVSRFSIYSLCEYDYYCLVDMALKKVSDEKIEEDLNKLTGFQIAVEKGNIEIVHLLLDNEKININNEERGKTALYCAVENENIEMTKILLLNENIDVNLSYVSFVSNREDSFKMNALHIAVEKENIEIVKLLLANEKLDINSYCKSFEKKNNEIEKTALHIAVEKENIEIVNLLLANEKLDVNSYCKTSERKYYEKEKTALHIAVEKANIEIIKLLLSNEKIGINLLLKSNKEDKTALYIAIEKENIEIVNLLLANEKLDINAYCKISDKEETALHHAIEKANIEIVKLLLSNEKIDINLPYKSDEVEETALHIAIEKANIEIVKLLLSNEKIDINLPFKISFSRSRRHGDEEIELNLQAEMSALYMAVDNQHIEIVKLLISEKNLDINFFLNQMDEAEKFQKTPLHVAIEKENIEIVRLLMTREDLDINIACKTSIKNFEYTNLYGYYDDYEITKEEEKTALNLFFELSLFIAIEKRNIEIIKLLLANEKLDINFPCKSITKAGKNELKTNVLTKEKKTAFHSAVLYGDVEIIKLLMMNEKLDINLLYQNIDNCSFQEKKEEKTALQIAVENDNFEIFNRLIINENTDVNLEYKRVIENNLWKKTALYIAVEKENIEMVKILTSHKKIDINIPYKTNENGGYEKRSILNLAIDMKNVEIVRLLLENNKIDINYTCMETFSGIIEEEWTALYKLNFISRNIGEILP</sequence>
<dbReference type="PANTHER" id="PTHR24118">
    <property type="entry name" value="POTE ANKYRIN DOMAIN"/>
    <property type="match status" value="1"/>
</dbReference>
<proteinExistence type="predicted"/>
<name>A0ABR2KIN0_9EUKA</name>
<reference evidence="2 3" key="1">
    <citation type="submission" date="2024-04" db="EMBL/GenBank/DDBJ databases">
        <title>Tritrichomonas musculus Genome.</title>
        <authorList>
            <person name="Alves-Ferreira E."/>
            <person name="Grigg M."/>
            <person name="Lorenzi H."/>
            <person name="Galac M."/>
        </authorList>
    </citation>
    <scope>NUCLEOTIDE SEQUENCE [LARGE SCALE GENOMIC DNA]</scope>
    <source>
        <strain evidence="2 3">EAF2021</strain>
    </source>
</reference>
<evidence type="ECO:0008006" key="4">
    <source>
        <dbReference type="Google" id="ProtNLM"/>
    </source>
</evidence>
<dbReference type="InterPro" id="IPR036770">
    <property type="entry name" value="Ankyrin_rpt-contain_sf"/>
</dbReference>
<evidence type="ECO:0000256" key="1">
    <source>
        <dbReference type="PROSITE-ProRule" id="PRU00023"/>
    </source>
</evidence>
<keyword evidence="3" id="KW-1185">Reference proteome</keyword>
<keyword evidence="1" id="KW-0040">ANK repeat</keyword>
<evidence type="ECO:0000313" key="2">
    <source>
        <dbReference type="EMBL" id="KAK8890995.1"/>
    </source>
</evidence>
<feature type="repeat" description="ANK" evidence="1">
    <location>
        <begin position="374"/>
        <end position="397"/>
    </location>
</feature>
<accession>A0ABR2KIN0</accession>
<dbReference type="PROSITE" id="PS50297">
    <property type="entry name" value="ANK_REP_REGION"/>
    <property type="match status" value="1"/>
</dbReference>
<organism evidence="2 3">
    <name type="scientific">Tritrichomonas musculus</name>
    <dbReference type="NCBI Taxonomy" id="1915356"/>
    <lineage>
        <taxon>Eukaryota</taxon>
        <taxon>Metamonada</taxon>
        <taxon>Parabasalia</taxon>
        <taxon>Tritrichomonadida</taxon>
        <taxon>Tritrichomonadidae</taxon>
        <taxon>Tritrichomonas</taxon>
    </lineage>
</organism>
<dbReference type="PANTHER" id="PTHR24118:SF100">
    <property type="entry name" value="FYVE-TYPE DOMAIN-CONTAINING PROTEIN"/>
    <property type="match status" value="1"/>
</dbReference>
<dbReference type="SMART" id="SM00248">
    <property type="entry name" value="ANK"/>
    <property type="match status" value="16"/>
</dbReference>
<dbReference type="SUPFAM" id="SSF48403">
    <property type="entry name" value="Ankyrin repeat"/>
    <property type="match status" value="3"/>
</dbReference>
<comment type="caution">
    <text evidence="2">The sequence shown here is derived from an EMBL/GenBank/DDBJ whole genome shotgun (WGS) entry which is preliminary data.</text>
</comment>
<dbReference type="InterPro" id="IPR002110">
    <property type="entry name" value="Ankyrin_rpt"/>
</dbReference>
<dbReference type="Pfam" id="PF12796">
    <property type="entry name" value="Ank_2"/>
    <property type="match status" value="6"/>
</dbReference>
<evidence type="ECO:0000313" key="3">
    <source>
        <dbReference type="Proteomes" id="UP001470230"/>
    </source>
</evidence>
<dbReference type="EMBL" id="JAPFFF010000004">
    <property type="protein sequence ID" value="KAK8890995.1"/>
    <property type="molecule type" value="Genomic_DNA"/>
</dbReference>
<protein>
    <recommendedName>
        <fullName evidence="4">Ankyrin</fullName>
    </recommendedName>
</protein>
<dbReference type="Gene3D" id="1.25.40.20">
    <property type="entry name" value="Ankyrin repeat-containing domain"/>
    <property type="match status" value="7"/>
</dbReference>
<dbReference type="Proteomes" id="UP001470230">
    <property type="component" value="Unassembled WGS sequence"/>
</dbReference>
<dbReference type="PROSITE" id="PS50088">
    <property type="entry name" value="ANK_REPEAT"/>
    <property type="match status" value="1"/>
</dbReference>
<gene>
    <name evidence="2" type="ORF">M9Y10_028197</name>
</gene>